<organism evidence="2 3">
    <name type="scientific">Aspergillus minisclerotigenes</name>
    <dbReference type="NCBI Taxonomy" id="656917"/>
    <lineage>
        <taxon>Eukaryota</taxon>
        <taxon>Fungi</taxon>
        <taxon>Dikarya</taxon>
        <taxon>Ascomycota</taxon>
        <taxon>Pezizomycotina</taxon>
        <taxon>Eurotiomycetes</taxon>
        <taxon>Eurotiomycetidae</taxon>
        <taxon>Eurotiales</taxon>
        <taxon>Aspergillaceae</taxon>
        <taxon>Aspergillus</taxon>
        <taxon>Aspergillus subgen. Circumdati</taxon>
    </lineage>
</organism>
<accession>A0A5N6J089</accession>
<reference evidence="2 3" key="1">
    <citation type="submission" date="2019-04" db="EMBL/GenBank/DDBJ databases">
        <title>Fungal friends and foes A comparative genomics study of 23 Aspergillus species from section Flavi.</title>
        <authorList>
            <consortium name="DOE Joint Genome Institute"/>
            <person name="Kjaerbolling I."/>
            <person name="Vesth T.C."/>
            <person name="Frisvad J.C."/>
            <person name="Nybo J.L."/>
            <person name="Theobald S."/>
            <person name="Kildgaard S."/>
            <person name="Petersen T.I."/>
            <person name="Kuo A."/>
            <person name="Sato A."/>
            <person name="Lyhne E.K."/>
            <person name="Kogle M.E."/>
            <person name="Wiebenga A."/>
            <person name="Kun R.S."/>
            <person name="Lubbers R.J."/>
            <person name="Makela M.R."/>
            <person name="Barry K."/>
            <person name="Chovatia M."/>
            <person name="Clum A."/>
            <person name="Daum C."/>
            <person name="Haridas S."/>
            <person name="He G."/>
            <person name="LaButti K."/>
            <person name="Lipzen A."/>
            <person name="Mondo S."/>
            <person name="Pangilinan J."/>
            <person name="Riley R."/>
            <person name="Salamov A."/>
            <person name="Simmons B.A."/>
            <person name="Magnuson J.K."/>
            <person name="Henrissat B."/>
            <person name="Mortensen U.H."/>
            <person name="Larsen T.O."/>
            <person name="De vries R.P."/>
            <person name="Grigoriev I.V."/>
            <person name="Machida M."/>
            <person name="Baker S.E."/>
            <person name="Andersen M.R."/>
        </authorList>
    </citation>
    <scope>NUCLEOTIDE SEQUENCE [LARGE SCALE GENOMIC DNA]</scope>
    <source>
        <strain evidence="2 3">CBS 117635</strain>
    </source>
</reference>
<proteinExistence type="predicted"/>
<keyword evidence="1" id="KW-0812">Transmembrane</keyword>
<protein>
    <submittedName>
        <fullName evidence="2">Uncharacterized protein</fullName>
    </submittedName>
</protein>
<dbReference type="AlphaFoldDB" id="A0A5N6J089"/>
<gene>
    <name evidence="2" type="ORF">BDV30DRAFT_213241</name>
</gene>
<keyword evidence="1" id="KW-1133">Transmembrane helix</keyword>
<dbReference type="Proteomes" id="UP000326289">
    <property type="component" value="Unassembled WGS sequence"/>
</dbReference>
<feature type="transmembrane region" description="Helical" evidence="1">
    <location>
        <begin position="28"/>
        <end position="49"/>
    </location>
</feature>
<name>A0A5N6J089_9EURO</name>
<evidence type="ECO:0000256" key="1">
    <source>
        <dbReference type="SAM" id="Phobius"/>
    </source>
</evidence>
<sequence length="51" mass="5800">MPGRRVVSPILNADVLWSRINLKCSGHCLLCIVHVLLNTFCVFTIFTIFTH</sequence>
<evidence type="ECO:0000313" key="2">
    <source>
        <dbReference type="EMBL" id="KAB8271599.1"/>
    </source>
</evidence>
<keyword evidence="3" id="KW-1185">Reference proteome</keyword>
<evidence type="ECO:0000313" key="3">
    <source>
        <dbReference type="Proteomes" id="UP000326289"/>
    </source>
</evidence>
<keyword evidence="1" id="KW-0472">Membrane</keyword>
<dbReference type="EMBL" id="ML732814">
    <property type="protein sequence ID" value="KAB8271599.1"/>
    <property type="molecule type" value="Genomic_DNA"/>
</dbReference>